<keyword evidence="1" id="KW-0472">Membrane</keyword>
<sequence>MIYEFIATMTAGFGLAGLALIITHLSKLAGKRTPKWLIPLFAAIGIFSFQIHQEYSWYDQQAAQLPKGVKVIKTVEDSTWFRPWSYIKPQTVRFMAVDSRRSASKTTPQLHLVNLYLFERRMSIQQIPQVIDCRTPARADYLAAVTPDSNADARNNQATRWYQLTTDDPLYLNVCTTSTSDAA</sequence>
<evidence type="ECO:0000313" key="3">
    <source>
        <dbReference type="Proteomes" id="UP001501787"/>
    </source>
</evidence>
<dbReference type="RefSeq" id="WP_201504706.1">
    <property type="nucleotide sequence ID" value="NZ_BAAAFR010000002.1"/>
</dbReference>
<dbReference type="Proteomes" id="UP001501787">
    <property type="component" value="Unassembled WGS sequence"/>
</dbReference>
<name>A0ABN0VS78_9GAMM</name>
<keyword evidence="1" id="KW-1133">Transmembrane helix</keyword>
<evidence type="ECO:0000313" key="2">
    <source>
        <dbReference type="EMBL" id="GAA0316026.1"/>
    </source>
</evidence>
<protein>
    <submittedName>
        <fullName evidence="2">Uncharacterized protein</fullName>
    </submittedName>
</protein>
<evidence type="ECO:0000256" key="1">
    <source>
        <dbReference type="SAM" id="Phobius"/>
    </source>
</evidence>
<accession>A0ABN0VS78</accession>
<organism evidence="2 3">
    <name type="scientific">Psychrobacter aestuarii</name>
    <dbReference type="NCBI Taxonomy" id="556327"/>
    <lineage>
        <taxon>Bacteria</taxon>
        <taxon>Pseudomonadati</taxon>
        <taxon>Pseudomonadota</taxon>
        <taxon>Gammaproteobacteria</taxon>
        <taxon>Moraxellales</taxon>
        <taxon>Moraxellaceae</taxon>
        <taxon>Psychrobacter</taxon>
    </lineage>
</organism>
<gene>
    <name evidence="2" type="ORF">GCM10009129_11660</name>
</gene>
<keyword evidence="3" id="KW-1185">Reference proteome</keyword>
<keyword evidence="1" id="KW-0812">Transmembrane</keyword>
<proteinExistence type="predicted"/>
<feature type="transmembrane region" description="Helical" evidence="1">
    <location>
        <begin position="6"/>
        <end position="24"/>
    </location>
</feature>
<reference evidence="2 3" key="1">
    <citation type="journal article" date="2019" name="Int. J. Syst. Evol. Microbiol.">
        <title>The Global Catalogue of Microorganisms (GCM) 10K type strain sequencing project: providing services to taxonomists for standard genome sequencing and annotation.</title>
        <authorList>
            <consortium name="The Broad Institute Genomics Platform"/>
            <consortium name="The Broad Institute Genome Sequencing Center for Infectious Disease"/>
            <person name="Wu L."/>
            <person name="Ma J."/>
        </authorList>
    </citation>
    <scope>NUCLEOTIDE SEQUENCE [LARGE SCALE GENOMIC DNA]</scope>
    <source>
        <strain evidence="2 3">JCM 16343</strain>
    </source>
</reference>
<dbReference type="EMBL" id="BAAAFR010000002">
    <property type="protein sequence ID" value="GAA0316026.1"/>
    <property type="molecule type" value="Genomic_DNA"/>
</dbReference>
<comment type="caution">
    <text evidence="2">The sequence shown here is derived from an EMBL/GenBank/DDBJ whole genome shotgun (WGS) entry which is preliminary data.</text>
</comment>